<accession>A0AAV4LCA8</accession>
<feature type="transmembrane region" description="Helical" evidence="8">
    <location>
        <begin position="497"/>
        <end position="518"/>
    </location>
</feature>
<gene>
    <name evidence="9" type="primary">lldP</name>
    <name evidence="9" type="ORF">DNHGIG_09620</name>
</gene>
<organism evidence="9 10">
    <name type="scientific">Collibacillus ludicampi</name>
    <dbReference type="NCBI Taxonomy" id="2771369"/>
    <lineage>
        <taxon>Bacteria</taxon>
        <taxon>Bacillati</taxon>
        <taxon>Bacillota</taxon>
        <taxon>Bacilli</taxon>
        <taxon>Bacillales</taxon>
        <taxon>Alicyclobacillaceae</taxon>
        <taxon>Collibacillus</taxon>
    </lineage>
</organism>
<dbReference type="Pfam" id="PF02652">
    <property type="entry name" value="Lactate_perm"/>
    <property type="match status" value="1"/>
</dbReference>
<evidence type="ECO:0000256" key="6">
    <source>
        <dbReference type="ARBA" id="ARBA00022989"/>
    </source>
</evidence>
<dbReference type="GO" id="GO:0015129">
    <property type="term" value="F:lactate transmembrane transporter activity"/>
    <property type="evidence" value="ECO:0007669"/>
    <property type="project" value="UniProtKB-UniRule"/>
</dbReference>
<feature type="transmembrane region" description="Helical" evidence="8">
    <location>
        <begin position="340"/>
        <end position="367"/>
    </location>
</feature>
<evidence type="ECO:0000256" key="3">
    <source>
        <dbReference type="ARBA" id="ARBA00022448"/>
    </source>
</evidence>
<reference evidence="9" key="1">
    <citation type="journal article" date="2023" name="Int. J. Syst. Evol. Microbiol.">
        <title>Collibacillus ludicampi gen. nov., sp. nov., a new soil bacterium of the family Alicyclobacillaceae.</title>
        <authorList>
            <person name="Jojima T."/>
            <person name="Ioku Y."/>
            <person name="Fukuta Y."/>
            <person name="Shirasaka N."/>
            <person name="Matsumura Y."/>
            <person name="Mori M."/>
        </authorList>
    </citation>
    <scope>NUCLEOTIDE SEQUENCE</scope>
    <source>
        <strain evidence="9">TP075</strain>
    </source>
</reference>
<keyword evidence="4 8" id="KW-1003">Cell membrane</keyword>
<feature type="transmembrane region" description="Helical" evidence="8">
    <location>
        <begin position="40"/>
        <end position="59"/>
    </location>
</feature>
<evidence type="ECO:0000256" key="8">
    <source>
        <dbReference type="RuleBase" id="RU365092"/>
    </source>
</evidence>
<dbReference type="PANTHER" id="PTHR30003">
    <property type="entry name" value="L-LACTATE PERMEASE"/>
    <property type="match status" value="1"/>
</dbReference>
<evidence type="ECO:0000256" key="4">
    <source>
        <dbReference type="ARBA" id="ARBA00022475"/>
    </source>
</evidence>
<dbReference type="EMBL" id="BOQE01000001">
    <property type="protein sequence ID" value="GIM45413.1"/>
    <property type="molecule type" value="Genomic_DNA"/>
</dbReference>
<protein>
    <recommendedName>
        <fullName evidence="8">L-lactate permease</fullName>
    </recommendedName>
</protein>
<feature type="transmembrane region" description="Helical" evidence="8">
    <location>
        <begin position="12"/>
        <end position="34"/>
    </location>
</feature>
<dbReference type="GO" id="GO:0015295">
    <property type="term" value="F:solute:proton symporter activity"/>
    <property type="evidence" value="ECO:0007669"/>
    <property type="project" value="TreeGrafter"/>
</dbReference>
<feature type="transmembrane region" description="Helical" evidence="8">
    <location>
        <begin position="246"/>
        <end position="264"/>
    </location>
</feature>
<feature type="transmembrane region" description="Helical" evidence="8">
    <location>
        <begin position="222"/>
        <end position="240"/>
    </location>
</feature>
<keyword evidence="7 8" id="KW-0472">Membrane</keyword>
<feature type="transmembrane region" description="Helical" evidence="8">
    <location>
        <begin position="379"/>
        <end position="399"/>
    </location>
</feature>
<evidence type="ECO:0000256" key="2">
    <source>
        <dbReference type="ARBA" id="ARBA00010100"/>
    </source>
</evidence>
<evidence type="ECO:0000313" key="9">
    <source>
        <dbReference type="EMBL" id="GIM45413.1"/>
    </source>
</evidence>
<dbReference type="PANTHER" id="PTHR30003:SF2">
    <property type="entry name" value="L-LACTATE PERMEASE"/>
    <property type="match status" value="1"/>
</dbReference>
<dbReference type="InterPro" id="IPR003804">
    <property type="entry name" value="Lactate_perm"/>
</dbReference>
<keyword evidence="3 8" id="KW-0813">Transport</keyword>
<evidence type="ECO:0000256" key="1">
    <source>
        <dbReference type="ARBA" id="ARBA00004651"/>
    </source>
</evidence>
<dbReference type="AlphaFoldDB" id="A0AAV4LCA8"/>
<dbReference type="Proteomes" id="UP001057291">
    <property type="component" value="Unassembled WGS sequence"/>
</dbReference>
<dbReference type="RefSeq" id="WP_282198614.1">
    <property type="nucleotide sequence ID" value="NZ_BOQE01000001.1"/>
</dbReference>
<keyword evidence="5 8" id="KW-0812">Transmembrane</keyword>
<feature type="transmembrane region" description="Helical" evidence="8">
    <location>
        <begin position="411"/>
        <end position="442"/>
    </location>
</feature>
<feature type="transmembrane region" description="Helical" evidence="8">
    <location>
        <begin position="284"/>
        <end position="308"/>
    </location>
</feature>
<feature type="transmembrane region" description="Helical" evidence="8">
    <location>
        <begin position="156"/>
        <end position="178"/>
    </location>
</feature>
<feature type="transmembrane region" description="Helical" evidence="8">
    <location>
        <begin position="116"/>
        <end position="144"/>
    </location>
</feature>
<evidence type="ECO:0000256" key="5">
    <source>
        <dbReference type="ARBA" id="ARBA00022692"/>
    </source>
</evidence>
<keyword evidence="10" id="KW-1185">Reference proteome</keyword>
<keyword evidence="6 8" id="KW-1133">Transmembrane helix</keyword>
<name>A0AAV4LCA8_9BACL</name>
<evidence type="ECO:0000313" key="10">
    <source>
        <dbReference type="Proteomes" id="UP001057291"/>
    </source>
</evidence>
<evidence type="ECO:0000256" key="7">
    <source>
        <dbReference type="ARBA" id="ARBA00023136"/>
    </source>
</evidence>
<proteinExistence type="inferred from homology"/>
<comment type="function">
    <text evidence="8">Uptake of L-lactate across the membrane. Can also transport D-lactate and glycolate.</text>
</comment>
<dbReference type="GO" id="GO:0005886">
    <property type="term" value="C:plasma membrane"/>
    <property type="evidence" value="ECO:0007669"/>
    <property type="project" value="UniProtKB-SubCell"/>
</dbReference>
<comment type="similarity">
    <text evidence="2 8">Belongs to the lactate permease family.</text>
</comment>
<comment type="caution">
    <text evidence="9">The sequence shown here is derived from an EMBL/GenBank/DDBJ whole genome shotgun (WGS) entry which is preliminary data.</text>
</comment>
<feature type="transmembrane region" description="Helical" evidence="8">
    <location>
        <begin position="66"/>
        <end position="83"/>
    </location>
</feature>
<comment type="subcellular location">
    <subcellularLocation>
        <location evidence="1 8">Cell membrane</location>
        <topology evidence="1 8">Multi-pass membrane protein</topology>
    </subcellularLocation>
</comment>
<sequence length="521" mass="55687">MFLQTYVPLSPVVWSVLLAVLPLVLLCLLLATAWMKPPGVYGVTLLLTIALAGGVWNMPMGMITSTVLYGVLFALFPLFYMIWSSLLLFRVAEKCRYIDSIQNTLKSAENGIEWKVLLVGFGLTAFIDSTAGFLAPITIVTALLSQLGVDREKSAVATLTSCAIPAVYGAVGVPILLLSQVTGHPLTEILRQSACYDFVPAMAAPFLTCLATCGWKSAKQFLSPCLIGGFCYAAATLISVLYISPFLGGMIGAGVYIAVIVLLAKNRRIFTEKWLAKQFLKSWWPFVLLTLCVMIWNLPIVQTALLRIGRDWPIPMLDKLVITQAPFGHGALSAVWKGQVAASAGTAMIAASLLTALTSGMGWRAWFQIFISSLYSMRWVAFNLSMICSVGFLLVYSGIAGTLAYPFQHMAAGYLLIAPLMGWLGTFLTGSNAASIALFGGLQTFAAQMVRLPPSGIAACFAVAAVGGKMIAPQALEVAVQSAGLSSGSESKLLKRLAGFSLFVPLLSSVVASVWKLAGMT</sequence>